<keyword evidence="2" id="KW-1185">Reference proteome</keyword>
<dbReference type="Pfam" id="PF13646">
    <property type="entry name" value="HEAT_2"/>
    <property type="match status" value="1"/>
</dbReference>
<reference evidence="2" key="1">
    <citation type="submission" date="2019-02" db="EMBL/GenBank/DDBJ databases">
        <title>Glaciihabitans arcticus sp. nov., a psychrotolerant bacterium isolated from polar soil.</title>
        <authorList>
            <person name="Dahal R.H."/>
        </authorList>
    </citation>
    <scope>NUCLEOTIDE SEQUENCE [LARGE SCALE GENOMIC DNA]</scope>
    <source>
        <strain evidence="2">RP-3-7</strain>
    </source>
</reference>
<dbReference type="RefSeq" id="WP_130981380.1">
    <property type="nucleotide sequence ID" value="NZ_SISG01000001.1"/>
</dbReference>
<dbReference type="InterPro" id="IPR016024">
    <property type="entry name" value="ARM-type_fold"/>
</dbReference>
<sequence length="176" mass="19872">MRVPVELSHSARLRAAVDRYGERELVERAAGLLRTGEEDDDFLRYLGGRAAPGIIDGSYPSYWANAWGARALEYYWLDSATGAVIAGLDHEHWRVRMQCARVCAIRELGAPELLAALLLDENWRVRDATAWAVGIVGEFEHAEPLREATDDPHKKVRERATTVLDALLHRLERELD</sequence>
<dbReference type="AlphaFoldDB" id="A0A4V2JEX4"/>
<gene>
    <name evidence="1" type="ORF">EYE40_07585</name>
</gene>
<organism evidence="1 2">
    <name type="scientific">Glaciihabitans arcticus</name>
    <dbReference type="NCBI Taxonomy" id="2668039"/>
    <lineage>
        <taxon>Bacteria</taxon>
        <taxon>Bacillati</taxon>
        <taxon>Actinomycetota</taxon>
        <taxon>Actinomycetes</taxon>
        <taxon>Micrococcales</taxon>
        <taxon>Microbacteriaceae</taxon>
        <taxon>Glaciihabitans</taxon>
    </lineage>
</organism>
<dbReference type="Gene3D" id="1.25.10.10">
    <property type="entry name" value="Leucine-rich Repeat Variant"/>
    <property type="match status" value="1"/>
</dbReference>
<comment type="caution">
    <text evidence="1">The sequence shown here is derived from an EMBL/GenBank/DDBJ whole genome shotgun (WGS) entry which is preliminary data.</text>
</comment>
<dbReference type="InterPro" id="IPR011989">
    <property type="entry name" value="ARM-like"/>
</dbReference>
<dbReference type="SUPFAM" id="SSF48371">
    <property type="entry name" value="ARM repeat"/>
    <property type="match status" value="1"/>
</dbReference>
<dbReference type="Proteomes" id="UP000294194">
    <property type="component" value="Unassembled WGS sequence"/>
</dbReference>
<evidence type="ECO:0000313" key="1">
    <source>
        <dbReference type="EMBL" id="TBN57269.1"/>
    </source>
</evidence>
<accession>A0A4V2JEX4</accession>
<evidence type="ECO:0000313" key="2">
    <source>
        <dbReference type="Proteomes" id="UP000294194"/>
    </source>
</evidence>
<protein>
    <submittedName>
        <fullName evidence="1">HEAT repeat domain-containing protein</fullName>
    </submittedName>
</protein>
<dbReference type="EMBL" id="SISG01000001">
    <property type="protein sequence ID" value="TBN57269.1"/>
    <property type="molecule type" value="Genomic_DNA"/>
</dbReference>
<proteinExistence type="predicted"/>
<name>A0A4V2JEX4_9MICO</name>